<keyword evidence="1" id="KW-0812">Transmembrane</keyword>
<evidence type="ECO:0000256" key="1">
    <source>
        <dbReference type="SAM" id="Phobius"/>
    </source>
</evidence>
<dbReference type="AlphaFoldDB" id="A0AAJ1BKI6"/>
<protein>
    <submittedName>
        <fullName evidence="2">Uncharacterized protein</fullName>
    </submittedName>
</protein>
<proteinExistence type="predicted"/>
<gene>
    <name evidence="2" type="ORF">MJ923_19905</name>
</gene>
<sequence length="74" mass="8807">MSRLENYTRKMMLWVGYAGVVVIYGGFLYLLLSGRDTRVIPWYFLLSPWVCVYFGLSDKQQKDVVGWFLTKFKR</sequence>
<keyword evidence="3" id="KW-1185">Reference proteome</keyword>
<accession>A0AAJ1BKI6</accession>
<organism evidence="2 3">
    <name type="scientific">Shewanella zhuhaiensis</name>
    <dbReference type="NCBI Taxonomy" id="2919576"/>
    <lineage>
        <taxon>Bacteria</taxon>
        <taxon>Pseudomonadati</taxon>
        <taxon>Pseudomonadota</taxon>
        <taxon>Gammaproteobacteria</taxon>
        <taxon>Alteromonadales</taxon>
        <taxon>Shewanellaceae</taxon>
        <taxon>Shewanella</taxon>
    </lineage>
</organism>
<keyword evidence="1" id="KW-1133">Transmembrane helix</keyword>
<dbReference type="EMBL" id="JAKUDL010000012">
    <property type="protein sequence ID" value="MCH4296575.1"/>
    <property type="molecule type" value="Genomic_DNA"/>
</dbReference>
<comment type="caution">
    <text evidence="2">The sequence shown here is derived from an EMBL/GenBank/DDBJ whole genome shotgun (WGS) entry which is preliminary data.</text>
</comment>
<feature type="transmembrane region" description="Helical" evidence="1">
    <location>
        <begin position="12"/>
        <end position="33"/>
    </location>
</feature>
<keyword evidence="1" id="KW-0472">Membrane</keyword>
<reference evidence="2 3" key="1">
    <citation type="submission" date="2022-02" db="EMBL/GenBank/DDBJ databases">
        <title>The genome sequence of Shewanella sp. 3B26.</title>
        <authorList>
            <person name="Du J."/>
        </authorList>
    </citation>
    <scope>NUCLEOTIDE SEQUENCE [LARGE SCALE GENOMIC DNA]</scope>
    <source>
        <strain evidence="2 3">3B26</strain>
    </source>
</reference>
<name>A0AAJ1BKI6_9GAMM</name>
<evidence type="ECO:0000313" key="3">
    <source>
        <dbReference type="Proteomes" id="UP001297581"/>
    </source>
</evidence>
<dbReference type="Proteomes" id="UP001297581">
    <property type="component" value="Unassembled WGS sequence"/>
</dbReference>
<feature type="transmembrane region" description="Helical" evidence="1">
    <location>
        <begin position="39"/>
        <end position="56"/>
    </location>
</feature>
<evidence type="ECO:0000313" key="2">
    <source>
        <dbReference type="EMBL" id="MCH4296575.1"/>
    </source>
</evidence>